<feature type="transmembrane region" description="Helical" evidence="1">
    <location>
        <begin position="164"/>
        <end position="186"/>
    </location>
</feature>
<reference evidence="3 4" key="1">
    <citation type="journal article" date="2015" name="Stand. Genomic Sci.">
        <title>Genomic Encyclopedia of Bacterial and Archaeal Type Strains, Phase III: the genomes of soil and plant-associated and newly described type strains.</title>
        <authorList>
            <person name="Whitman W.B."/>
            <person name="Woyke T."/>
            <person name="Klenk H.P."/>
            <person name="Zhou Y."/>
            <person name="Lilburn T.G."/>
            <person name="Beck B.J."/>
            <person name="De Vos P."/>
            <person name="Vandamme P."/>
            <person name="Eisen J.A."/>
            <person name="Garrity G."/>
            <person name="Hugenholtz P."/>
            <person name="Kyrpides N.C."/>
        </authorList>
    </citation>
    <scope>NUCLEOTIDE SEQUENCE [LARGE SCALE GENOMIC DNA]</scope>
    <source>
        <strain evidence="3 4">CGMCC 1.10685</strain>
    </source>
</reference>
<keyword evidence="1" id="KW-1133">Transmembrane helix</keyword>
<accession>A0A562Q4N1</accession>
<dbReference type="Proteomes" id="UP000437862">
    <property type="component" value="Chromosome"/>
</dbReference>
<keyword evidence="1" id="KW-0472">Membrane</keyword>
<sequence>MKPMLQAMRAAAQWRLLLMWLGCLLLPALLMALPVWLTLAAELDHTVHVAALARALDMVAIADLGSALRRNADALTTGGVGAVVLTLLLSPLLTGAAVTAARAAEPPGWRALVGGACELYPRMLRMLAWGLVPLTALAALGTALADASFEHAREAIVYSAAYPWEVAAAVVAALAMVFANLTLDLGRTVLAVDRRRTHAVPAWWHGLRLLWQRPGGVLLAWLVPTVAGLLLAALLGAARVQVPALGAAGTLGAVLLAQLVVLALGWMRAARLFALIALAQRLDGPPHLH</sequence>
<dbReference type="Proteomes" id="UP000315112">
    <property type="component" value="Unassembled WGS sequence"/>
</dbReference>
<dbReference type="OrthoDB" id="8703329at2"/>
<evidence type="ECO:0000313" key="3">
    <source>
        <dbReference type="EMBL" id="TWI51715.1"/>
    </source>
</evidence>
<reference evidence="3" key="2">
    <citation type="submission" date="2019-07" db="EMBL/GenBank/DDBJ databases">
        <authorList>
            <person name="Whitman W."/>
            <person name="Huntemann M."/>
            <person name="Clum A."/>
            <person name="Pillay M."/>
            <person name="Palaniappan K."/>
            <person name="Varghese N."/>
            <person name="Mikhailova N."/>
            <person name="Stamatis D."/>
            <person name="Reddy T."/>
            <person name="Daum C."/>
            <person name="Shapiro N."/>
            <person name="Ivanova N."/>
            <person name="Kyrpides N."/>
            <person name="Woyke T."/>
        </authorList>
    </citation>
    <scope>NUCLEOTIDE SEQUENCE</scope>
    <source>
        <strain evidence="3">CGMCC 1.10685</strain>
    </source>
</reference>
<dbReference type="EMBL" id="VLKW01000001">
    <property type="protein sequence ID" value="TWI51715.1"/>
    <property type="molecule type" value="Genomic_DNA"/>
</dbReference>
<protein>
    <submittedName>
        <fullName evidence="3">Uncharacterized protein</fullName>
    </submittedName>
</protein>
<evidence type="ECO:0000313" key="2">
    <source>
        <dbReference type="EMBL" id="QGZ41719.1"/>
    </source>
</evidence>
<dbReference type="AlphaFoldDB" id="A0A562Q4N1"/>
<feature type="transmembrane region" description="Helical" evidence="1">
    <location>
        <begin position="124"/>
        <end position="144"/>
    </location>
</feature>
<evidence type="ECO:0000256" key="1">
    <source>
        <dbReference type="SAM" id="Phobius"/>
    </source>
</evidence>
<dbReference type="EMBL" id="CP046904">
    <property type="protein sequence ID" value="QGZ41719.1"/>
    <property type="molecule type" value="Genomic_DNA"/>
</dbReference>
<proteinExistence type="predicted"/>
<evidence type="ECO:0000313" key="5">
    <source>
        <dbReference type="Proteomes" id="UP000437862"/>
    </source>
</evidence>
<dbReference type="RefSeq" id="WP_145873105.1">
    <property type="nucleotide sequence ID" value="NZ_CP046904.1"/>
</dbReference>
<keyword evidence="5" id="KW-1185">Reference proteome</keyword>
<reference evidence="2 5" key="3">
    <citation type="submission" date="2019-12" db="EMBL/GenBank/DDBJ databases">
        <title>Draft Genome Sequences of Six Type Strains of the Genus Massilia.</title>
        <authorList>
            <person name="Miess H."/>
            <person name="Frediansyah A."/>
            <person name="Goeker M."/>
            <person name="Gross H."/>
        </authorList>
    </citation>
    <scope>NUCLEOTIDE SEQUENCE [LARGE SCALE GENOMIC DNA]</scope>
    <source>
        <strain evidence="2 5">DSM 26639</strain>
    </source>
</reference>
<feature type="transmembrane region" description="Helical" evidence="1">
    <location>
        <begin position="80"/>
        <end position="103"/>
    </location>
</feature>
<feature type="transmembrane region" description="Helical" evidence="1">
    <location>
        <begin position="244"/>
        <end position="266"/>
    </location>
</feature>
<evidence type="ECO:0000313" key="4">
    <source>
        <dbReference type="Proteomes" id="UP000315112"/>
    </source>
</evidence>
<name>A0A562Q4N1_9BURK</name>
<organism evidence="3 4">
    <name type="scientific">Pseudoduganella flava</name>
    <dbReference type="NCBI Taxonomy" id="871742"/>
    <lineage>
        <taxon>Bacteria</taxon>
        <taxon>Pseudomonadati</taxon>
        <taxon>Pseudomonadota</taxon>
        <taxon>Betaproteobacteria</taxon>
        <taxon>Burkholderiales</taxon>
        <taxon>Oxalobacteraceae</taxon>
        <taxon>Telluria group</taxon>
        <taxon>Pseudoduganella</taxon>
    </lineage>
</organism>
<gene>
    <name evidence="2" type="ORF">GO485_23440</name>
    <name evidence="3" type="ORF">IP92_00703</name>
</gene>
<feature type="transmembrane region" description="Helical" evidence="1">
    <location>
        <begin position="217"/>
        <end position="238"/>
    </location>
</feature>
<keyword evidence="1" id="KW-0812">Transmembrane</keyword>